<evidence type="ECO:0000313" key="3">
    <source>
        <dbReference type="Proteomes" id="UP000663829"/>
    </source>
</evidence>
<comment type="caution">
    <text evidence="1">The sequence shown here is derived from an EMBL/GenBank/DDBJ whole genome shotgun (WGS) entry which is preliminary data.</text>
</comment>
<name>A0A814N2T1_9BILA</name>
<sequence>MAYQFAAFTPNDPRLARLQPIIARYEMSPEVAARLRTLENCEIVILVDDSGSMNMPLQGSNQTRWDEIAPTDEQGNVGIGQLESVLRNERTPQTYVSFLTCTNNLDDVKYLSNWDKNIPNVDVLDDYRSERAEVQRVRGNNFSFSYGDYIAKAILGPVDPWLVSSCEMNHHHYFCSFG</sequence>
<dbReference type="AlphaFoldDB" id="A0A814N2T1"/>
<evidence type="ECO:0000313" key="1">
    <source>
        <dbReference type="EMBL" id="CAF1087514.1"/>
    </source>
</evidence>
<accession>A0A814N2T1</accession>
<dbReference type="Proteomes" id="UP000681722">
    <property type="component" value="Unassembled WGS sequence"/>
</dbReference>
<reference evidence="1" key="1">
    <citation type="submission" date="2021-02" db="EMBL/GenBank/DDBJ databases">
        <authorList>
            <person name="Nowell W R."/>
        </authorList>
    </citation>
    <scope>NUCLEOTIDE SEQUENCE</scope>
</reference>
<keyword evidence="3" id="KW-1185">Reference proteome</keyword>
<organism evidence="1 3">
    <name type="scientific">Didymodactylos carnosus</name>
    <dbReference type="NCBI Taxonomy" id="1234261"/>
    <lineage>
        <taxon>Eukaryota</taxon>
        <taxon>Metazoa</taxon>
        <taxon>Spiralia</taxon>
        <taxon>Gnathifera</taxon>
        <taxon>Rotifera</taxon>
        <taxon>Eurotatoria</taxon>
        <taxon>Bdelloidea</taxon>
        <taxon>Philodinida</taxon>
        <taxon>Philodinidae</taxon>
        <taxon>Didymodactylos</taxon>
    </lineage>
</organism>
<dbReference type="EMBL" id="CAJNOQ010005133">
    <property type="protein sequence ID" value="CAF1087514.1"/>
    <property type="molecule type" value="Genomic_DNA"/>
</dbReference>
<dbReference type="Proteomes" id="UP000663829">
    <property type="component" value="Unassembled WGS sequence"/>
</dbReference>
<protein>
    <submittedName>
        <fullName evidence="1">Uncharacterized protein</fullName>
    </submittedName>
</protein>
<dbReference type="OrthoDB" id="10049308at2759"/>
<evidence type="ECO:0000313" key="2">
    <source>
        <dbReference type="EMBL" id="CAF3853028.1"/>
    </source>
</evidence>
<proteinExistence type="predicted"/>
<dbReference type="EMBL" id="CAJOBC010005132">
    <property type="protein sequence ID" value="CAF3853028.1"/>
    <property type="molecule type" value="Genomic_DNA"/>
</dbReference>
<gene>
    <name evidence="1" type="ORF">GPM918_LOCUS18084</name>
    <name evidence="2" type="ORF">SRO942_LOCUS18080</name>
</gene>